<dbReference type="Pfam" id="PF00465">
    <property type="entry name" value="Fe-ADH"/>
    <property type="match status" value="1"/>
</dbReference>
<proteinExistence type="predicted"/>
<dbReference type="GO" id="GO:0046872">
    <property type="term" value="F:metal ion binding"/>
    <property type="evidence" value="ECO:0007669"/>
    <property type="project" value="InterPro"/>
</dbReference>
<keyword evidence="1" id="KW-0560">Oxidoreductase</keyword>
<dbReference type="GO" id="GO:0005829">
    <property type="term" value="C:cytosol"/>
    <property type="evidence" value="ECO:0007669"/>
    <property type="project" value="TreeGrafter"/>
</dbReference>
<evidence type="ECO:0000313" key="5">
    <source>
        <dbReference type="Proteomes" id="UP000824179"/>
    </source>
</evidence>
<sequence length="394" mass="42569">MENFVFEYPTKVYFGRGAVKNYLSAELKKYGRTVMLAYGGGSLKRNGVYDEVLSVLKDCGKTVVEFSGIMPNPTCAKVQEGAALARENKVDLILAVGGGSVIDCCKIVALQANFAGDVWAEELEKHAFPASAPIPLGAVVTVSGTGSEMNGGGVITNEEKKIKTGLFAAAPVFSVLDPAYTLSVPFPQVMSGAFDTLSHAMETYFGCPDEDNVSDDISEAVMCSVIKNMRVLLSDSQNYAARSNLMWDSAMAENGILKIGKKTVFQVHMIEHQLGAYTDCNHGMGLAALHPAYYRHIAGAAPAKFARFAQNVWGISAEGQTQLQLAFEGIEALASFTNECGLPARLSQLKMKGEPEELLSDRSLEEIAYSVPILPGNYKKLTGEEIFEILKECR</sequence>
<reference evidence="4" key="2">
    <citation type="journal article" date="2021" name="PeerJ">
        <title>Extensive microbial diversity within the chicken gut microbiome revealed by metagenomics and culture.</title>
        <authorList>
            <person name="Gilroy R."/>
            <person name="Ravi A."/>
            <person name="Getino M."/>
            <person name="Pursley I."/>
            <person name="Horton D.L."/>
            <person name="Alikhan N.F."/>
            <person name="Baker D."/>
            <person name="Gharbi K."/>
            <person name="Hall N."/>
            <person name="Watson M."/>
            <person name="Adriaenssens E.M."/>
            <person name="Foster-Nyarko E."/>
            <person name="Jarju S."/>
            <person name="Secka A."/>
            <person name="Antonio M."/>
            <person name="Oren A."/>
            <person name="Chaudhuri R.R."/>
            <person name="La Ragione R."/>
            <person name="Hildebrand F."/>
            <person name="Pallen M.J."/>
        </authorList>
    </citation>
    <scope>NUCLEOTIDE SEQUENCE</scope>
    <source>
        <strain evidence="4">ChiW25-3613</strain>
    </source>
</reference>
<dbReference type="PANTHER" id="PTHR43633">
    <property type="entry name" value="ALCOHOL DEHYDROGENASE YQHD"/>
    <property type="match status" value="1"/>
</dbReference>
<evidence type="ECO:0000259" key="3">
    <source>
        <dbReference type="Pfam" id="PF25137"/>
    </source>
</evidence>
<organism evidence="4 5">
    <name type="scientific">Candidatus Coproplasma stercoripullorum</name>
    <dbReference type="NCBI Taxonomy" id="2840751"/>
    <lineage>
        <taxon>Bacteria</taxon>
        <taxon>Bacillati</taxon>
        <taxon>Bacillota</taxon>
        <taxon>Clostridia</taxon>
        <taxon>Eubacteriales</taxon>
        <taxon>Candidatus Coproplasma</taxon>
    </lineage>
</organism>
<dbReference type="GO" id="GO:1990002">
    <property type="term" value="F:methylglyoxal reductase (NADPH) (acetol producing) activity"/>
    <property type="evidence" value="ECO:0007669"/>
    <property type="project" value="TreeGrafter"/>
</dbReference>
<dbReference type="PANTHER" id="PTHR43633:SF1">
    <property type="entry name" value="ALCOHOL DEHYDROGENASE YQHD"/>
    <property type="match status" value="1"/>
</dbReference>
<dbReference type="EMBL" id="DVHB01000105">
    <property type="protein sequence ID" value="HIR39947.1"/>
    <property type="molecule type" value="Genomic_DNA"/>
</dbReference>
<comment type="caution">
    <text evidence="4">The sequence shown here is derived from an EMBL/GenBank/DDBJ whole genome shotgun (WGS) entry which is preliminary data.</text>
</comment>
<dbReference type="FunFam" id="3.40.50.1970:FF:000003">
    <property type="entry name" value="Alcohol dehydrogenase, iron-containing"/>
    <property type="match status" value="1"/>
</dbReference>
<evidence type="ECO:0000313" key="4">
    <source>
        <dbReference type="EMBL" id="HIR39947.1"/>
    </source>
</evidence>
<dbReference type="InterPro" id="IPR044731">
    <property type="entry name" value="BDH-like"/>
</dbReference>
<accession>A0A9D1DB77</accession>
<dbReference type="InterPro" id="IPR001670">
    <property type="entry name" value="ADH_Fe/GldA"/>
</dbReference>
<protein>
    <submittedName>
        <fullName evidence="4">Iron-containing alcohol dehydrogenase</fullName>
    </submittedName>
</protein>
<evidence type="ECO:0000259" key="2">
    <source>
        <dbReference type="Pfam" id="PF00465"/>
    </source>
</evidence>
<dbReference type="AlphaFoldDB" id="A0A9D1DB77"/>
<reference evidence="4" key="1">
    <citation type="submission" date="2020-10" db="EMBL/GenBank/DDBJ databases">
        <authorList>
            <person name="Gilroy R."/>
        </authorList>
    </citation>
    <scope>NUCLEOTIDE SEQUENCE</scope>
    <source>
        <strain evidence="4">ChiW25-3613</strain>
    </source>
</reference>
<dbReference type="CDD" id="cd08187">
    <property type="entry name" value="BDH"/>
    <property type="match status" value="1"/>
</dbReference>
<dbReference type="Gene3D" id="3.40.50.1970">
    <property type="match status" value="1"/>
</dbReference>
<dbReference type="GO" id="GO:1990362">
    <property type="term" value="F:butanol dehydrogenase (NAD+) activity"/>
    <property type="evidence" value="ECO:0007669"/>
    <property type="project" value="InterPro"/>
</dbReference>
<dbReference type="Gene3D" id="1.20.1090.10">
    <property type="entry name" value="Dehydroquinate synthase-like - alpha domain"/>
    <property type="match status" value="1"/>
</dbReference>
<feature type="domain" description="Alcohol dehydrogenase iron-type/glycerol dehydrogenase GldA" evidence="2">
    <location>
        <begin position="9"/>
        <end position="178"/>
    </location>
</feature>
<dbReference type="InterPro" id="IPR056798">
    <property type="entry name" value="ADH_Fe_C"/>
</dbReference>
<evidence type="ECO:0000256" key="1">
    <source>
        <dbReference type="ARBA" id="ARBA00023002"/>
    </source>
</evidence>
<feature type="domain" description="Fe-containing alcohol dehydrogenase-like C-terminal" evidence="3">
    <location>
        <begin position="191"/>
        <end position="392"/>
    </location>
</feature>
<dbReference type="Pfam" id="PF25137">
    <property type="entry name" value="ADH_Fe_C"/>
    <property type="match status" value="1"/>
</dbReference>
<dbReference type="Proteomes" id="UP000824179">
    <property type="component" value="Unassembled WGS sequence"/>
</dbReference>
<dbReference type="SUPFAM" id="SSF56796">
    <property type="entry name" value="Dehydroquinate synthase-like"/>
    <property type="match status" value="1"/>
</dbReference>
<dbReference type="GO" id="GO:0008106">
    <property type="term" value="F:alcohol dehydrogenase (NADP+) activity"/>
    <property type="evidence" value="ECO:0007669"/>
    <property type="project" value="TreeGrafter"/>
</dbReference>
<gene>
    <name evidence="4" type="ORF">IAB90_06150</name>
</gene>
<name>A0A9D1DB77_9FIRM</name>